<organism evidence="1 2">
    <name type="scientific">Chromobacterium haemolyticum</name>
    <dbReference type="NCBI Taxonomy" id="394935"/>
    <lineage>
        <taxon>Bacteria</taxon>
        <taxon>Pseudomonadati</taxon>
        <taxon>Pseudomonadota</taxon>
        <taxon>Betaproteobacteria</taxon>
        <taxon>Neisseriales</taxon>
        <taxon>Chromobacteriaceae</taxon>
        <taxon>Chromobacterium</taxon>
    </lineage>
</organism>
<comment type="caution">
    <text evidence="1">The sequence shown here is derived from an EMBL/GenBank/DDBJ whole genome shotgun (WGS) entry which is preliminary data.</text>
</comment>
<dbReference type="EMBL" id="JAFLRD010000003">
    <property type="protein sequence ID" value="MBO0414703.1"/>
    <property type="molecule type" value="Genomic_DNA"/>
</dbReference>
<accession>A0ABS3GIZ6</accession>
<name>A0ABS3GIZ6_9NEIS</name>
<evidence type="ECO:0000313" key="2">
    <source>
        <dbReference type="Proteomes" id="UP000664349"/>
    </source>
</evidence>
<dbReference type="Proteomes" id="UP000664349">
    <property type="component" value="Unassembled WGS sequence"/>
</dbReference>
<keyword evidence="2" id="KW-1185">Reference proteome</keyword>
<evidence type="ECO:0000313" key="1">
    <source>
        <dbReference type="EMBL" id="MBO0414703.1"/>
    </source>
</evidence>
<gene>
    <name evidence="1" type="ORF">J1C50_04190</name>
</gene>
<sequence length="107" mass="12779">MLHSETAALQRIQSNQQLHEQPVAGREYFLIRRHTLDRQPALQLTVDFYRQRFESGRVDFWSDDDQRDDELRVNVPMGRTGFALLYRMARCCLQRRPLNLYVTEARP</sequence>
<proteinExistence type="predicted"/>
<dbReference type="RefSeq" id="WP_200122376.1">
    <property type="nucleotide sequence ID" value="NZ_JAEILV010000003.1"/>
</dbReference>
<protein>
    <submittedName>
        <fullName evidence="1">Uncharacterized protein</fullName>
    </submittedName>
</protein>
<reference evidence="1 2" key="1">
    <citation type="submission" date="2021-03" db="EMBL/GenBank/DDBJ databases">
        <title>First Case of infection caused by Chromobacterium haemolyticum derived from water in China.</title>
        <authorList>
            <person name="Chen J."/>
            <person name="Liu C."/>
        </authorList>
    </citation>
    <scope>NUCLEOTIDE SEQUENCE [LARGE SCALE GENOMIC DNA]</scope>
    <source>
        <strain evidence="1 2">WJ-5</strain>
    </source>
</reference>